<dbReference type="InterPro" id="IPR050091">
    <property type="entry name" value="PKS_NRPS_Biosynth_Enz"/>
</dbReference>
<accession>A0A8G0L271</accession>
<evidence type="ECO:0000256" key="2">
    <source>
        <dbReference type="ARBA" id="ARBA00022553"/>
    </source>
</evidence>
<dbReference type="PANTHER" id="PTHR43775:SF28">
    <property type="entry name" value="SYNTHASE, PUTATIVE-RELATED"/>
    <property type="match status" value="1"/>
</dbReference>
<dbReference type="AlphaFoldDB" id="A0A8G0L271"/>
<dbReference type="PANTHER" id="PTHR43775">
    <property type="entry name" value="FATTY ACID SYNTHASE"/>
    <property type="match status" value="1"/>
</dbReference>
<proteinExistence type="predicted"/>
<organism evidence="5 6">
    <name type="scientific">Trichoderma simmonsii</name>
    <dbReference type="NCBI Taxonomy" id="1491479"/>
    <lineage>
        <taxon>Eukaryota</taxon>
        <taxon>Fungi</taxon>
        <taxon>Dikarya</taxon>
        <taxon>Ascomycota</taxon>
        <taxon>Pezizomycotina</taxon>
        <taxon>Sordariomycetes</taxon>
        <taxon>Hypocreomycetidae</taxon>
        <taxon>Hypocreales</taxon>
        <taxon>Hypocreaceae</taxon>
        <taxon>Trichoderma</taxon>
    </lineage>
</organism>
<keyword evidence="2" id="KW-0597">Phosphoprotein</keyword>
<dbReference type="Gene3D" id="3.40.366.10">
    <property type="entry name" value="Malonyl-Coenzyme A Acyl Carrier Protein, domain 2"/>
    <property type="match status" value="1"/>
</dbReference>
<dbReference type="Pfam" id="PF00698">
    <property type="entry name" value="Acyl_transf_1"/>
    <property type="match status" value="1"/>
</dbReference>
<dbReference type="SUPFAM" id="SSF55048">
    <property type="entry name" value="Probable ACP-binding domain of malonyl-CoA ACP transacylase"/>
    <property type="match status" value="1"/>
</dbReference>
<gene>
    <name evidence="5" type="ORF">H0G86_000184</name>
</gene>
<dbReference type="InterPro" id="IPR001227">
    <property type="entry name" value="Ac_transferase_dom_sf"/>
</dbReference>
<sequence length="180" mass="19578">MGQGLLLRRDLPFHSTFWALDKHRQEQPLLPAQTVEKGLLKRAKISRVQHDELSQQLCTVVQIALVDLLFSIDVMLDAVIGHNTGSIAAVYAAGALIAKEAIARAWKREMASQKRKKAGGMAAIGLSPEEASPLLPAGVVVTCMNSPKIATISGDAKKVQKTVERTRESHPDIEARVPQD</sequence>
<evidence type="ECO:0000256" key="3">
    <source>
        <dbReference type="SAM" id="MobiDB-lite"/>
    </source>
</evidence>
<dbReference type="Proteomes" id="UP000826661">
    <property type="component" value="Chromosome I"/>
</dbReference>
<dbReference type="InterPro" id="IPR016035">
    <property type="entry name" value="Acyl_Trfase/lysoPLipase"/>
</dbReference>
<protein>
    <submittedName>
        <fullName evidence="5">PKS_AT domain-containing protein</fullName>
    </submittedName>
</protein>
<dbReference type="GO" id="GO:0044550">
    <property type="term" value="P:secondary metabolite biosynthetic process"/>
    <property type="evidence" value="ECO:0007669"/>
    <property type="project" value="TreeGrafter"/>
</dbReference>
<dbReference type="SMART" id="SM00827">
    <property type="entry name" value="PKS_AT"/>
    <property type="match status" value="1"/>
</dbReference>
<feature type="domain" description="Malonyl-CoA:ACP transacylase (MAT)" evidence="4">
    <location>
        <begin position="1"/>
        <end position="180"/>
    </location>
</feature>
<evidence type="ECO:0000256" key="1">
    <source>
        <dbReference type="ARBA" id="ARBA00022450"/>
    </source>
</evidence>
<evidence type="ECO:0000313" key="6">
    <source>
        <dbReference type="Proteomes" id="UP000826661"/>
    </source>
</evidence>
<keyword evidence="1" id="KW-0596">Phosphopantetheine</keyword>
<evidence type="ECO:0000259" key="4">
    <source>
        <dbReference type="SMART" id="SM00827"/>
    </source>
</evidence>
<evidence type="ECO:0000313" key="5">
    <source>
        <dbReference type="EMBL" id="QYS92787.1"/>
    </source>
</evidence>
<dbReference type="GO" id="GO:0006633">
    <property type="term" value="P:fatty acid biosynthetic process"/>
    <property type="evidence" value="ECO:0007669"/>
    <property type="project" value="TreeGrafter"/>
</dbReference>
<name>A0A8G0L271_9HYPO</name>
<reference evidence="5 6" key="1">
    <citation type="journal article" date="2021" name="BMC Genomics">
        <title>Telomere-to-telomere genome assembly of asparaginase-producing Trichoderma simmonsii.</title>
        <authorList>
            <person name="Chung D."/>
            <person name="Kwon Y.M."/>
            <person name="Yang Y."/>
        </authorList>
    </citation>
    <scope>NUCLEOTIDE SEQUENCE [LARGE SCALE GENOMIC DNA]</scope>
    <source>
        <strain evidence="5 6">GH-Sj1</strain>
    </source>
</reference>
<dbReference type="SUPFAM" id="SSF52151">
    <property type="entry name" value="FabD/lysophospholipase-like"/>
    <property type="match status" value="1"/>
</dbReference>
<dbReference type="InterPro" id="IPR016036">
    <property type="entry name" value="Malonyl_transacylase_ACP-bd"/>
</dbReference>
<feature type="region of interest" description="Disordered" evidence="3">
    <location>
        <begin position="155"/>
        <end position="180"/>
    </location>
</feature>
<dbReference type="GO" id="GO:0004312">
    <property type="term" value="F:fatty acid synthase activity"/>
    <property type="evidence" value="ECO:0007669"/>
    <property type="project" value="TreeGrafter"/>
</dbReference>
<dbReference type="EMBL" id="CP075864">
    <property type="protein sequence ID" value="QYS92787.1"/>
    <property type="molecule type" value="Genomic_DNA"/>
</dbReference>
<keyword evidence="6" id="KW-1185">Reference proteome</keyword>
<dbReference type="InterPro" id="IPR014043">
    <property type="entry name" value="Acyl_transferase_dom"/>
</dbReference>